<evidence type="ECO:0000256" key="3">
    <source>
        <dbReference type="SAM" id="MobiDB-lite"/>
    </source>
</evidence>
<evidence type="ECO:0008006" key="8">
    <source>
        <dbReference type="Google" id="ProtNLM"/>
    </source>
</evidence>
<feature type="domain" description="Caspase family p10" evidence="4">
    <location>
        <begin position="581"/>
        <end position="674"/>
    </location>
</feature>
<feature type="region of interest" description="Disordered" evidence="3">
    <location>
        <begin position="374"/>
        <end position="427"/>
    </location>
</feature>
<evidence type="ECO:0000259" key="5">
    <source>
        <dbReference type="PROSITE" id="PS50208"/>
    </source>
</evidence>
<dbReference type="InterPro" id="IPR033139">
    <property type="entry name" value="Caspase_cys_AS"/>
</dbReference>
<organism evidence="6 7">
    <name type="scientific">Aedes albopictus</name>
    <name type="common">Asian tiger mosquito</name>
    <name type="synonym">Stegomyia albopicta</name>
    <dbReference type="NCBI Taxonomy" id="7160"/>
    <lineage>
        <taxon>Eukaryota</taxon>
        <taxon>Metazoa</taxon>
        <taxon>Ecdysozoa</taxon>
        <taxon>Arthropoda</taxon>
        <taxon>Hexapoda</taxon>
        <taxon>Insecta</taxon>
        <taxon>Pterygota</taxon>
        <taxon>Neoptera</taxon>
        <taxon>Endopterygota</taxon>
        <taxon>Diptera</taxon>
        <taxon>Nematocera</taxon>
        <taxon>Culicoidea</taxon>
        <taxon>Culicidae</taxon>
        <taxon>Culicinae</taxon>
        <taxon>Aedini</taxon>
        <taxon>Aedes</taxon>
        <taxon>Stegomyia</taxon>
    </lineage>
</organism>
<proteinExistence type="inferred from homology"/>
<dbReference type="PROSITE" id="PS01122">
    <property type="entry name" value="CASPASE_CYS"/>
    <property type="match status" value="1"/>
</dbReference>
<reference evidence="6" key="2">
    <citation type="submission" date="2025-05" db="UniProtKB">
        <authorList>
            <consortium name="EnsemblMetazoa"/>
        </authorList>
    </citation>
    <scope>IDENTIFICATION</scope>
    <source>
        <strain evidence="6">Foshan</strain>
    </source>
</reference>
<dbReference type="PANTHER" id="PTHR10454">
    <property type="entry name" value="CASPASE"/>
    <property type="match status" value="1"/>
</dbReference>
<accession>A0ABM1Z4S4</accession>
<feature type="region of interest" description="Disordered" evidence="3">
    <location>
        <begin position="1"/>
        <end position="56"/>
    </location>
</feature>
<evidence type="ECO:0000256" key="1">
    <source>
        <dbReference type="ARBA" id="ARBA00010134"/>
    </source>
</evidence>
<dbReference type="PROSITE" id="PS50207">
    <property type="entry name" value="CASPASE_P10"/>
    <property type="match status" value="2"/>
</dbReference>
<dbReference type="Pfam" id="PF00656">
    <property type="entry name" value="Peptidase_C14"/>
    <property type="match status" value="2"/>
</dbReference>
<comment type="similarity">
    <text evidence="1 2">Belongs to the peptidase C14A family.</text>
</comment>
<dbReference type="GeneID" id="115269146"/>
<feature type="domain" description="Caspase family p20" evidence="5">
    <location>
        <begin position="432"/>
        <end position="560"/>
    </location>
</feature>
<keyword evidence="7" id="KW-1185">Reference proteome</keyword>
<feature type="compositionally biased region" description="Polar residues" evidence="3">
    <location>
        <begin position="385"/>
        <end position="407"/>
    </location>
</feature>
<evidence type="ECO:0000259" key="4">
    <source>
        <dbReference type="PROSITE" id="PS50207"/>
    </source>
</evidence>
<feature type="compositionally biased region" description="Basic and acidic residues" evidence="3">
    <location>
        <begin position="1"/>
        <end position="15"/>
    </location>
</feature>
<dbReference type="PANTHER" id="PTHR10454:SF210">
    <property type="entry name" value="CASPASE-2"/>
    <property type="match status" value="1"/>
</dbReference>
<evidence type="ECO:0000313" key="6">
    <source>
        <dbReference type="EnsemblMetazoa" id="AALFPA23_015082.P21872"/>
    </source>
</evidence>
<dbReference type="InterPro" id="IPR002398">
    <property type="entry name" value="Pept_C14"/>
</dbReference>
<dbReference type="EnsemblMetazoa" id="AALFPA23_015082.R21872">
    <property type="protein sequence ID" value="AALFPA23_015082.P21872"/>
    <property type="gene ID" value="AALFPA23_015082"/>
</dbReference>
<dbReference type="Proteomes" id="UP000069940">
    <property type="component" value="Unassembled WGS sequence"/>
</dbReference>
<dbReference type="InterPro" id="IPR015917">
    <property type="entry name" value="Pept_C14A"/>
</dbReference>
<sequence length="676" mass="76415">MAEDGNMRARLKYDQVDAEGNLSQSDSDCEDVHPVESGSIDERPMPKGFTNLDPPNDTIGDVYPMNGAKRGKVVIFNQVNFKAGEDLKRKGSDKDVERLHKVLPKLGFIEDDIKDYKDSTYTKMQSVADELKHDEDLKQADCLMVFILTHGEQGDMLMAQDCTYNLYEFLENFTPKSLKSMAGKPKLFIIQACRGTKQDRGIQLKFKPIQADCVNNDVNSQSTNYVYRELPDLLLVMSSHYGHYSFRCTTTGSWLIQEFCNVLESYESLETTSIYDVLTETISAVSRKTSNARKKFNKKKQIPSFYSTLTKMLYFDTPKIDNEGAVQMQSHKFNATQSILVVVGNTLSATDRHNLKLNRTVDSWSNSTNTMAEDGNIDRLDATGNPDQFSDSVCTDSNPAESRSSAGTLKPKTSIDTANGPNAKAYSMDGPKRGKVLIFNQVTFKDPIYDEREGTEKDVERLYEVLPRLGFLKEDIVLYKDYSKGKIKKAIRKLNSDEDLKQADCLMVVILTYNEDEDKLMAQNGSYNMYRFVKKFTSTSLKSMAGKPKLFMIQACSNKKLRTGVQPRTDSARDVVDLLAENFTYPIFADLLLAMSSIQGQYSVRDDTGSWFIQEFCNVIESCKTLETTSIYEILTRTNMAVSKRVNKADEDESPKKQIPCFYSTLSKKLYFGSAK</sequence>
<dbReference type="PROSITE" id="PS50208">
    <property type="entry name" value="CASPASE_P20"/>
    <property type="match status" value="2"/>
</dbReference>
<feature type="compositionally biased region" description="Basic and acidic residues" evidence="3">
    <location>
        <begin position="30"/>
        <end position="45"/>
    </location>
</feature>
<protein>
    <recommendedName>
        <fullName evidence="8">Caspase</fullName>
    </recommendedName>
</protein>
<evidence type="ECO:0000313" key="7">
    <source>
        <dbReference type="Proteomes" id="UP000069940"/>
    </source>
</evidence>
<feature type="domain" description="Caspase family p20" evidence="5">
    <location>
        <begin position="69"/>
        <end position="197"/>
    </location>
</feature>
<dbReference type="InterPro" id="IPR002138">
    <property type="entry name" value="Pept_C14_p10"/>
</dbReference>
<dbReference type="InterPro" id="IPR001309">
    <property type="entry name" value="Pept_C14_p20"/>
</dbReference>
<feature type="domain" description="Caspase family p10" evidence="4">
    <location>
        <begin position="232"/>
        <end position="317"/>
    </location>
</feature>
<dbReference type="InterPro" id="IPR011600">
    <property type="entry name" value="Pept_C14_caspase"/>
</dbReference>
<reference evidence="7" key="1">
    <citation type="journal article" date="2015" name="Proc. Natl. Acad. Sci. U.S.A.">
        <title>Genome sequence of the Asian Tiger mosquito, Aedes albopictus, reveals insights into its biology, genetics, and evolution.</title>
        <authorList>
            <person name="Chen X.G."/>
            <person name="Jiang X."/>
            <person name="Gu J."/>
            <person name="Xu M."/>
            <person name="Wu Y."/>
            <person name="Deng Y."/>
            <person name="Zhang C."/>
            <person name="Bonizzoni M."/>
            <person name="Dermauw W."/>
            <person name="Vontas J."/>
            <person name="Armbruster P."/>
            <person name="Huang X."/>
            <person name="Yang Y."/>
            <person name="Zhang H."/>
            <person name="He W."/>
            <person name="Peng H."/>
            <person name="Liu Y."/>
            <person name="Wu K."/>
            <person name="Chen J."/>
            <person name="Lirakis M."/>
            <person name="Topalis P."/>
            <person name="Van Leeuwen T."/>
            <person name="Hall A.B."/>
            <person name="Jiang X."/>
            <person name="Thorpe C."/>
            <person name="Mueller R.L."/>
            <person name="Sun C."/>
            <person name="Waterhouse R.M."/>
            <person name="Yan G."/>
            <person name="Tu Z.J."/>
            <person name="Fang X."/>
            <person name="James A.A."/>
        </authorList>
    </citation>
    <scope>NUCLEOTIDE SEQUENCE [LARGE SCALE GENOMIC DNA]</scope>
    <source>
        <strain evidence="7">Foshan</strain>
    </source>
</reference>
<dbReference type="PRINTS" id="PR00376">
    <property type="entry name" value="IL1BCENZYME"/>
</dbReference>
<dbReference type="RefSeq" id="XP_062700760.1">
    <property type="nucleotide sequence ID" value="XM_062844776.1"/>
</dbReference>
<dbReference type="Gene3D" id="3.40.50.1460">
    <property type="match status" value="2"/>
</dbReference>
<dbReference type="SMART" id="SM00115">
    <property type="entry name" value="CASc"/>
    <property type="match status" value="2"/>
</dbReference>
<name>A0ABM1Z4S4_AEDAL</name>
<dbReference type="InterPro" id="IPR029030">
    <property type="entry name" value="Caspase-like_dom_sf"/>
</dbReference>
<dbReference type="SUPFAM" id="SSF52129">
    <property type="entry name" value="Caspase-like"/>
    <property type="match status" value="2"/>
</dbReference>
<evidence type="ECO:0000256" key="2">
    <source>
        <dbReference type="RuleBase" id="RU003971"/>
    </source>
</evidence>